<protein>
    <submittedName>
        <fullName evidence="10">RND transporter</fullName>
    </submittedName>
</protein>
<keyword evidence="7" id="KW-0472">Membrane</keyword>
<comment type="subcellular location">
    <subcellularLocation>
        <location evidence="7">Cell outer membrane</location>
        <topology evidence="7">Lipid-anchor</topology>
    </subcellularLocation>
</comment>
<dbReference type="InterPro" id="IPR010131">
    <property type="entry name" value="MdtP/NodT-like"/>
</dbReference>
<dbReference type="PATRIC" id="fig|316.97.peg.637"/>
<keyword evidence="3 7" id="KW-0812">Transmembrane</keyword>
<keyword evidence="5" id="KW-0998">Cell outer membrane</keyword>
<dbReference type="Pfam" id="PF02321">
    <property type="entry name" value="OEP"/>
    <property type="match status" value="2"/>
</dbReference>
<evidence type="ECO:0000256" key="8">
    <source>
        <dbReference type="SAM" id="Coils"/>
    </source>
</evidence>
<reference evidence="10 11" key="1">
    <citation type="submission" date="2014-03" db="EMBL/GenBank/DDBJ databases">
        <title>Complete genome sequence of Pseudomonas stutzeri 19SMN4.</title>
        <authorList>
            <person name="Brunet-Galmes I."/>
            <person name="Nogales B."/>
            <person name="Busquets A."/>
            <person name="Pena A."/>
            <person name="Gomila M."/>
            <person name="Garcia-Valdes E."/>
            <person name="Lalucat J."/>
            <person name="Bennasar A."/>
            <person name="Bosch R."/>
        </authorList>
    </citation>
    <scope>NUCLEOTIDE SEQUENCE [LARGE SCALE GENOMIC DNA]</scope>
    <source>
        <strain evidence="10 11">19SMN4</strain>
    </source>
</reference>
<dbReference type="EMBL" id="CP007509">
    <property type="protein sequence ID" value="AHY41503.1"/>
    <property type="molecule type" value="Genomic_DNA"/>
</dbReference>
<dbReference type="KEGG" id="pstu:UIB01_03140"/>
<dbReference type="AlphaFoldDB" id="A0A023WMX5"/>
<dbReference type="PANTHER" id="PTHR30203:SF25">
    <property type="entry name" value="OUTER MEMBRANE PROTEIN-RELATED"/>
    <property type="match status" value="1"/>
</dbReference>
<dbReference type="NCBIfam" id="TIGR01845">
    <property type="entry name" value="outer_NodT"/>
    <property type="match status" value="1"/>
</dbReference>
<dbReference type="GO" id="GO:0009279">
    <property type="term" value="C:cell outer membrane"/>
    <property type="evidence" value="ECO:0007669"/>
    <property type="project" value="UniProtKB-SubCell"/>
</dbReference>
<evidence type="ECO:0000313" key="11">
    <source>
        <dbReference type="Proteomes" id="UP000025238"/>
    </source>
</evidence>
<evidence type="ECO:0000256" key="3">
    <source>
        <dbReference type="ARBA" id="ARBA00022692"/>
    </source>
</evidence>
<comment type="similarity">
    <text evidence="1 7">Belongs to the outer membrane factor (OMF) (TC 1.B.17) family.</text>
</comment>
<feature type="compositionally biased region" description="Polar residues" evidence="9">
    <location>
        <begin position="480"/>
        <end position="495"/>
    </location>
</feature>
<proteinExistence type="inferred from homology"/>
<organism evidence="10 11">
    <name type="scientific">Stutzerimonas stutzeri</name>
    <name type="common">Pseudomonas stutzeri</name>
    <dbReference type="NCBI Taxonomy" id="316"/>
    <lineage>
        <taxon>Bacteria</taxon>
        <taxon>Pseudomonadati</taxon>
        <taxon>Pseudomonadota</taxon>
        <taxon>Gammaproteobacteria</taxon>
        <taxon>Pseudomonadales</taxon>
        <taxon>Pseudomonadaceae</taxon>
        <taxon>Stutzerimonas</taxon>
    </lineage>
</organism>
<keyword evidence="8" id="KW-0175">Coiled coil</keyword>
<dbReference type="GO" id="GO:0015562">
    <property type="term" value="F:efflux transmembrane transporter activity"/>
    <property type="evidence" value="ECO:0007669"/>
    <property type="project" value="InterPro"/>
</dbReference>
<keyword evidence="7" id="KW-0732">Signal</keyword>
<feature type="region of interest" description="Disordered" evidence="9">
    <location>
        <begin position="476"/>
        <end position="495"/>
    </location>
</feature>
<accession>A0A023WMX5</accession>
<keyword evidence="6 7" id="KW-0449">Lipoprotein</keyword>
<evidence type="ECO:0000256" key="7">
    <source>
        <dbReference type="RuleBase" id="RU362097"/>
    </source>
</evidence>
<dbReference type="InterPro" id="IPR003423">
    <property type="entry name" value="OMP_efflux"/>
</dbReference>
<evidence type="ECO:0000256" key="4">
    <source>
        <dbReference type="ARBA" id="ARBA00023139"/>
    </source>
</evidence>
<evidence type="ECO:0000313" key="10">
    <source>
        <dbReference type="EMBL" id="AHY41503.1"/>
    </source>
</evidence>
<name>A0A023WMX5_STUST</name>
<dbReference type="Proteomes" id="UP000025238">
    <property type="component" value="Chromosome"/>
</dbReference>
<dbReference type="Gene3D" id="2.20.200.10">
    <property type="entry name" value="Outer membrane efflux proteins (OEP)"/>
    <property type="match status" value="1"/>
</dbReference>
<gene>
    <name evidence="10" type="ORF">UIB01_03140</name>
</gene>
<dbReference type="OrthoDB" id="9770517at2"/>
<evidence type="ECO:0000256" key="1">
    <source>
        <dbReference type="ARBA" id="ARBA00007613"/>
    </source>
</evidence>
<dbReference type="SUPFAM" id="SSF56954">
    <property type="entry name" value="Outer membrane efflux proteins (OEP)"/>
    <property type="match status" value="1"/>
</dbReference>
<feature type="coiled-coil region" evidence="8">
    <location>
        <begin position="227"/>
        <end position="261"/>
    </location>
</feature>
<keyword evidence="4 7" id="KW-0564">Palmitate</keyword>
<keyword evidence="2 7" id="KW-1134">Transmembrane beta strand</keyword>
<evidence type="ECO:0000256" key="6">
    <source>
        <dbReference type="ARBA" id="ARBA00023288"/>
    </source>
</evidence>
<evidence type="ECO:0000256" key="2">
    <source>
        <dbReference type="ARBA" id="ARBA00022452"/>
    </source>
</evidence>
<dbReference type="PROSITE" id="PS51257">
    <property type="entry name" value="PROKAR_LIPOPROTEIN"/>
    <property type="match status" value="1"/>
</dbReference>
<evidence type="ECO:0000256" key="5">
    <source>
        <dbReference type="ARBA" id="ARBA00023237"/>
    </source>
</evidence>
<feature type="chain" id="PRO_5001431607" evidence="7">
    <location>
        <begin position="27"/>
        <end position="495"/>
    </location>
</feature>
<sequence length="495" mass="53024">MTAKALAAPLLLALALSACSSAPQHADPQLPEGWFSAAGAQAADAETLAAWWHQFDDPQLTALVSRAMQQNHDVRLAMARVTAARAQLRQSRAGLLPSFDLPGSASRQWVENDQDAEPGSPLADFIPDDDVISVDTWELALQATWELDLFGATRARRDSAARQLRSAEAQTVAARLAVASNTAQGYLQLRALQGQRALLVEGIEVARELERIAGLLFHAGEVTRLDVEATSAERASLEADLDELDIHLAEAQLALDTLLAEPPGSTAARLAASAPVPLAEQRIAPGQPVDLLRRRPDLIAEAARLDAAELQSLAARRDLFPKLAVQAAVGRSGFALGDAISSASKFARVGATFGLPLLDYPRRGAAIDLADAEGETAYVAFEQALTRALEEVERGLTRMAGQQRRHTSLSRTREHRERAHRLAQRSYELGEANLSEVLDAQRGALQARQRALEGRTALATAQVALYVALGGGWQAEAAETSDTPSEASALERSQP</sequence>
<feature type="signal peptide" evidence="7">
    <location>
        <begin position="1"/>
        <end position="26"/>
    </location>
</feature>
<dbReference type="Gene3D" id="1.20.1600.10">
    <property type="entry name" value="Outer membrane efflux proteins (OEP)"/>
    <property type="match status" value="1"/>
</dbReference>
<evidence type="ECO:0000256" key="9">
    <source>
        <dbReference type="SAM" id="MobiDB-lite"/>
    </source>
</evidence>
<dbReference type="PANTHER" id="PTHR30203">
    <property type="entry name" value="OUTER MEMBRANE CATION EFFLUX PROTEIN"/>
    <property type="match status" value="1"/>
</dbReference>